<gene>
    <name evidence="7" type="primary">mltG</name>
    <name evidence="8" type="ORF">SSA02_22600</name>
</gene>
<dbReference type="RefSeq" id="WP_147094174.1">
    <property type="nucleotide sequence ID" value="NZ_BJVC01000006.1"/>
</dbReference>
<protein>
    <recommendedName>
        <fullName evidence="7">Endolytic murein transglycosylase</fullName>
        <ecNumber evidence="7">4.2.2.29</ecNumber>
    </recommendedName>
    <alternativeName>
        <fullName evidence="7">Peptidoglycan lytic transglycosylase</fullName>
    </alternativeName>
    <alternativeName>
        <fullName evidence="7">Peptidoglycan polymerization terminase</fullName>
    </alternativeName>
</protein>
<dbReference type="PANTHER" id="PTHR30518:SF2">
    <property type="entry name" value="ENDOLYTIC MUREIN TRANSGLYCOSYLASE"/>
    <property type="match status" value="1"/>
</dbReference>
<evidence type="ECO:0000313" key="8">
    <source>
        <dbReference type="EMBL" id="GEL03097.1"/>
    </source>
</evidence>
<keyword evidence="1 7" id="KW-1003">Cell membrane</keyword>
<keyword evidence="7" id="KW-0997">Cell inner membrane</keyword>
<comment type="function">
    <text evidence="7">Functions as a peptidoglycan terminase that cleaves nascent peptidoglycan strands endolytically to terminate their elongation.</text>
</comment>
<dbReference type="GO" id="GO:0071555">
    <property type="term" value="P:cell wall organization"/>
    <property type="evidence" value="ECO:0007669"/>
    <property type="project" value="UniProtKB-KW"/>
</dbReference>
<dbReference type="GO" id="GO:0008932">
    <property type="term" value="F:lytic endotransglycosylase activity"/>
    <property type="evidence" value="ECO:0007669"/>
    <property type="project" value="UniProtKB-UniRule"/>
</dbReference>
<evidence type="ECO:0000256" key="5">
    <source>
        <dbReference type="ARBA" id="ARBA00023239"/>
    </source>
</evidence>
<keyword evidence="6 7" id="KW-0961">Cell wall biogenesis/degradation</keyword>
<dbReference type="Gene3D" id="3.30.160.60">
    <property type="entry name" value="Classic Zinc Finger"/>
    <property type="match status" value="1"/>
</dbReference>
<dbReference type="EC" id="4.2.2.29" evidence="7"/>
<evidence type="ECO:0000256" key="4">
    <source>
        <dbReference type="ARBA" id="ARBA00023136"/>
    </source>
</evidence>
<name>A0A511BRY4_9PROT</name>
<dbReference type="AlphaFoldDB" id="A0A511BRY4"/>
<proteinExistence type="inferred from homology"/>
<dbReference type="Pfam" id="PF02618">
    <property type="entry name" value="YceG"/>
    <property type="match status" value="1"/>
</dbReference>
<dbReference type="EMBL" id="BJVC01000006">
    <property type="protein sequence ID" value="GEL03097.1"/>
    <property type="molecule type" value="Genomic_DNA"/>
</dbReference>
<comment type="catalytic activity">
    <reaction evidence="7">
        <text>a peptidoglycan chain = a peptidoglycan chain with N-acetyl-1,6-anhydromuramyl-[peptide] at the reducing end + a peptidoglycan chain with N-acetylglucosamine at the non-reducing end.</text>
        <dbReference type="EC" id="4.2.2.29"/>
    </reaction>
</comment>
<dbReference type="HAMAP" id="MF_02065">
    <property type="entry name" value="MltG"/>
    <property type="match status" value="1"/>
</dbReference>
<feature type="site" description="Important for catalytic activity" evidence="7">
    <location>
        <position position="202"/>
    </location>
</feature>
<comment type="caution">
    <text evidence="8">The sequence shown here is derived from an EMBL/GenBank/DDBJ whole genome shotgun (WGS) entry which is preliminary data.</text>
</comment>
<accession>A0A511BRY4</accession>
<sequence>MRRLATAFVLICILVPGGIAASLWSLAHRDGPLRTGTDHVVSRGGVSSIARSLGEAGILPRGRMARLGFRIVTRLTASEGPLHAAELHFPAHVSMLGTLAILRHAAPVRHQLTIPEGLTSRQIAALIAHTPYLSGPVPEFAEGSVFPQTIDYERGVSRVQIVHRLQTLMRRSLDTLWAARDPGLGLANAEEMLTLASIVERETAAPQERPLIARVFLNRLARGMKLQSDPTAIYDLSAGLGVLDHPLTHEELHRPGPHNTYAISGLPAGPICSPGRAALEAVAHPAPGDMLYFVADGRGGHGFSSTLDAHNRKVGALRALRRGNRPSGPEPKERP</sequence>
<keyword evidence="2 7" id="KW-0812">Transmembrane</keyword>
<comment type="similarity">
    <text evidence="7">Belongs to the transglycosylase MltG family.</text>
</comment>
<dbReference type="PANTHER" id="PTHR30518">
    <property type="entry name" value="ENDOLYTIC MUREIN TRANSGLYCOSYLASE"/>
    <property type="match status" value="1"/>
</dbReference>
<dbReference type="GO" id="GO:0009252">
    <property type="term" value="P:peptidoglycan biosynthetic process"/>
    <property type="evidence" value="ECO:0007669"/>
    <property type="project" value="UniProtKB-UniRule"/>
</dbReference>
<dbReference type="Proteomes" id="UP000321405">
    <property type="component" value="Unassembled WGS sequence"/>
</dbReference>
<dbReference type="CDD" id="cd08010">
    <property type="entry name" value="MltG_like"/>
    <property type="match status" value="1"/>
</dbReference>
<reference evidence="8 9" key="1">
    <citation type="submission" date="2019-07" db="EMBL/GenBank/DDBJ databases">
        <title>Whole genome shotgun sequence of Swaminathania salitolerans NBRC 104436.</title>
        <authorList>
            <person name="Hosoyama A."/>
            <person name="Uohara A."/>
            <person name="Ohji S."/>
            <person name="Ichikawa N."/>
        </authorList>
    </citation>
    <scope>NUCLEOTIDE SEQUENCE [LARGE SCALE GENOMIC DNA]</scope>
    <source>
        <strain evidence="8 9">NBRC 104436</strain>
    </source>
</reference>
<evidence type="ECO:0000313" key="9">
    <source>
        <dbReference type="Proteomes" id="UP000321405"/>
    </source>
</evidence>
<evidence type="ECO:0000256" key="3">
    <source>
        <dbReference type="ARBA" id="ARBA00022989"/>
    </source>
</evidence>
<evidence type="ECO:0000256" key="2">
    <source>
        <dbReference type="ARBA" id="ARBA00022692"/>
    </source>
</evidence>
<dbReference type="NCBIfam" id="TIGR00247">
    <property type="entry name" value="endolytic transglycosylase MltG"/>
    <property type="match status" value="1"/>
</dbReference>
<dbReference type="GO" id="GO:0005886">
    <property type="term" value="C:plasma membrane"/>
    <property type="evidence" value="ECO:0007669"/>
    <property type="project" value="UniProtKB-UniRule"/>
</dbReference>
<organism evidence="8 9">
    <name type="scientific">Swaminathania salitolerans</name>
    <dbReference type="NCBI Taxonomy" id="182838"/>
    <lineage>
        <taxon>Bacteria</taxon>
        <taxon>Pseudomonadati</taxon>
        <taxon>Pseudomonadota</taxon>
        <taxon>Alphaproteobacteria</taxon>
        <taxon>Acetobacterales</taxon>
        <taxon>Acetobacteraceae</taxon>
        <taxon>Swaminathania</taxon>
    </lineage>
</organism>
<keyword evidence="9" id="KW-1185">Reference proteome</keyword>
<dbReference type="OrthoDB" id="9814591at2"/>
<keyword evidence="5 7" id="KW-0456">Lyase</keyword>
<evidence type="ECO:0000256" key="6">
    <source>
        <dbReference type="ARBA" id="ARBA00023316"/>
    </source>
</evidence>
<dbReference type="InterPro" id="IPR003770">
    <property type="entry name" value="MLTG-like"/>
</dbReference>
<keyword evidence="4 7" id="KW-0472">Membrane</keyword>
<evidence type="ECO:0000256" key="7">
    <source>
        <dbReference type="HAMAP-Rule" id="MF_02065"/>
    </source>
</evidence>
<keyword evidence="3 7" id="KW-1133">Transmembrane helix</keyword>
<evidence type="ECO:0000256" key="1">
    <source>
        <dbReference type="ARBA" id="ARBA00022475"/>
    </source>
</evidence>